<evidence type="ECO:0000313" key="1">
    <source>
        <dbReference type="EMBL" id="MBW86248.1"/>
    </source>
</evidence>
<sequence>MAVSSSLLSPKLFAASASYECRPDPAGTDQPTRDRVNSFRQGMASFLGGGVSSPLILRFPPNFVLILFTCSKLY</sequence>
<reference evidence="1" key="1">
    <citation type="submission" date="2018-02" db="EMBL/GenBank/DDBJ databases">
        <title>Rhizophora mucronata_Transcriptome.</title>
        <authorList>
            <person name="Meera S.P."/>
            <person name="Sreeshan A."/>
            <person name="Augustine A."/>
        </authorList>
    </citation>
    <scope>NUCLEOTIDE SEQUENCE</scope>
    <source>
        <tissue evidence="1">Leaf</tissue>
    </source>
</reference>
<dbReference type="EMBL" id="GGEC01005765">
    <property type="protein sequence ID" value="MBW86248.1"/>
    <property type="molecule type" value="Transcribed_RNA"/>
</dbReference>
<accession>A0A2P2IYG1</accession>
<dbReference type="AlphaFoldDB" id="A0A2P2IYG1"/>
<organism evidence="1">
    <name type="scientific">Rhizophora mucronata</name>
    <name type="common">Asiatic mangrove</name>
    <dbReference type="NCBI Taxonomy" id="61149"/>
    <lineage>
        <taxon>Eukaryota</taxon>
        <taxon>Viridiplantae</taxon>
        <taxon>Streptophyta</taxon>
        <taxon>Embryophyta</taxon>
        <taxon>Tracheophyta</taxon>
        <taxon>Spermatophyta</taxon>
        <taxon>Magnoliopsida</taxon>
        <taxon>eudicotyledons</taxon>
        <taxon>Gunneridae</taxon>
        <taxon>Pentapetalae</taxon>
        <taxon>rosids</taxon>
        <taxon>fabids</taxon>
        <taxon>Malpighiales</taxon>
        <taxon>Rhizophoraceae</taxon>
        <taxon>Rhizophora</taxon>
    </lineage>
</organism>
<proteinExistence type="predicted"/>
<name>A0A2P2IYG1_RHIMU</name>
<protein>
    <submittedName>
        <fullName evidence="1">Uncharacterized protein</fullName>
    </submittedName>
</protein>